<sequence>MSSSKLSNLSWAELRDRARRIGRRWLPEEPAVELSGAAPIARPPSSAETAPRAGGGRAEQQCPAVVEAAPRTGEERAERRPVVPAAIGRRGLSEESPTPQIEDGGELSHAPPEMEFRPWKEGETRKKVVAAAPVASDDGEVASVARRTFRRRNGSSPWKSMEVKEEGGSSYPLTNPKGCTEQQGLDRTGLVLGRLHLLSRPQGDQSTGLQWGKKWAEPISEGGPQLGRKMAEPNLGRWPIHGPYMSNLTLALLYGVGFIRVVEHDWKKRKRKNAGGKTWIAR</sequence>
<dbReference type="EMBL" id="OZ034817">
    <property type="protein sequence ID" value="CAL1381235.1"/>
    <property type="molecule type" value="Genomic_DNA"/>
</dbReference>
<gene>
    <name evidence="3" type="ORF">LTRI10_LOCUS22628</name>
</gene>
<dbReference type="AlphaFoldDB" id="A0AAV2E6P9"/>
<evidence type="ECO:0000256" key="1">
    <source>
        <dbReference type="SAM" id="MobiDB-lite"/>
    </source>
</evidence>
<evidence type="ECO:0000313" key="3">
    <source>
        <dbReference type="EMBL" id="CAL1381235.1"/>
    </source>
</evidence>
<keyword evidence="2" id="KW-1133">Transmembrane helix</keyword>
<protein>
    <submittedName>
        <fullName evidence="3">Uncharacterized protein</fullName>
    </submittedName>
</protein>
<keyword evidence="2" id="KW-0812">Transmembrane</keyword>
<proteinExistence type="predicted"/>
<organism evidence="3 4">
    <name type="scientific">Linum trigynum</name>
    <dbReference type="NCBI Taxonomy" id="586398"/>
    <lineage>
        <taxon>Eukaryota</taxon>
        <taxon>Viridiplantae</taxon>
        <taxon>Streptophyta</taxon>
        <taxon>Embryophyta</taxon>
        <taxon>Tracheophyta</taxon>
        <taxon>Spermatophyta</taxon>
        <taxon>Magnoliopsida</taxon>
        <taxon>eudicotyledons</taxon>
        <taxon>Gunneridae</taxon>
        <taxon>Pentapetalae</taxon>
        <taxon>rosids</taxon>
        <taxon>fabids</taxon>
        <taxon>Malpighiales</taxon>
        <taxon>Linaceae</taxon>
        <taxon>Linum</taxon>
    </lineage>
</organism>
<feature type="compositionally biased region" description="Basic and acidic residues" evidence="1">
    <location>
        <begin position="112"/>
        <end position="122"/>
    </location>
</feature>
<name>A0AAV2E6P9_9ROSI</name>
<feature type="region of interest" description="Disordered" evidence="1">
    <location>
        <begin position="153"/>
        <end position="181"/>
    </location>
</feature>
<evidence type="ECO:0000313" key="4">
    <source>
        <dbReference type="Proteomes" id="UP001497516"/>
    </source>
</evidence>
<feature type="compositionally biased region" description="Basic and acidic residues" evidence="1">
    <location>
        <begin position="72"/>
        <end position="81"/>
    </location>
</feature>
<dbReference type="Proteomes" id="UP001497516">
    <property type="component" value="Chromosome 4"/>
</dbReference>
<accession>A0AAV2E6P9</accession>
<reference evidence="3 4" key="1">
    <citation type="submission" date="2024-04" db="EMBL/GenBank/DDBJ databases">
        <authorList>
            <person name="Fracassetti M."/>
        </authorList>
    </citation>
    <scope>NUCLEOTIDE SEQUENCE [LARGE SCALE GENOMIC DNA]</scope>
</reference>
<feature type="transmembrane region" description="Helical" evidence="2">
    <location>
        <begin position="244"/>
        <end position="262"/>
    </location>
</feature>
<feature type="region of interest" description="Disordered" evidence="1">
    <location>
        <begin position="20"/>
        <end position="122"/>
    </location>
</feature>
<evidence type="ECO:0000256" key="2">
    <source>
        <dbReference type="SAM" id="Phobius"/>
    </source>
</evidence>
<keyword evidence="2" id="KW-0472">Membrane</keyword>
<keyword evidence="4" id="KW-1185">Reference proteome</keyword>